<proteinExistence type="inferred from homology"/>
<evidence type="ECO:0000313" key="6">
    <source>
        <dbReference type="Proteomes" id="UP001501081"/>
    </source>
</evidence>
<dbReference type="InterPro" id="IPR013780">
    <property type="entry name" value="Glyco_hydro_b"/>
</dbReference>
<evidence type="ECO:0000256" key="1">
    <source>
        <dbReference type="ARBA" id="ARBA00008061"/>
    </source>
</evidence>
<dbReference type="Proteomes" id="UP001501081">
    <property type="component" value="Unassembled WGS sequence"/>
</dbReference>
<dbReference type="Pfam" id="PF00128">
    <property type="entry name" value="Alpha-amylase"/>
    <property type="match status" value="1"/>
</dbReference>
<evidence type="ECO:0000259" key="4">
    <source>
        <dbReference type="SMART" id="SM00642"/>
    </source>
</evidence>
<gene>
    <name evidence="5" type="primary">malL</name>
    <name evidence="5" type="ORF">GCM10022246_14250</name>
</gene>
<protein>
    <submittedName>
        <fullName evidence="5">Oligo-1,6-glucosidase</fullName>
    </submittedName>
</protein>
<dbReference type="InterPro" id="IPR017853">
    <property type="entry name" value="GH"/>
</dbReference>
<keyword evidence="2" id="KW-0378">Hydrolase</keyword>
<dbReference type="CDD" id="cd11333">
    <property type="entry name" value="AmyAc_SI_OligoGlu_DGase"/>
    <property type="match status" value="1"/>
</dbReference>
<dbReference type="Pfam" id="PF23915">
    <property type="entry name" value="SusG_C"/>
    <property type="match status" value="1"/>
</dbReference>
<reference evidence="6" key="1">
    <citation type="journal article" date="2019" name="Int. J. Syst. Evol. Microbiol.">
        <title>The Global Catalogue of Microorganisms (GCM) 10K type strain sequencing project: providing services to taxonomists for standard genome sequencing and annotation.</title>
        <authorList>
            <consortium name="The Broad Institute Genomics Platform"/>
            <consortium name="The Broad Institute Genome Sequencing Center for Infectious Disease"/>
            <person name="Wu L."/>
            <person name="Ma J."/>
        </authorList>
    </citation>
    <scope>NUCLEOTIDE SEQUENCE [LARGE SCALE GENOMIC DNA]</scope>
    <source>
        <strain evidence="6">JCM 17338</strain>
    </source>
</reference>
<dbReference type="Gene3D" id="3.90.400.10">
    <property type="entry name" value="Oligo-1,6-glucosidase, Domain 2"/>
    <property type="match status" value="1"/>
</dbReference>
<dbReference type="InterPro" id="IPR056300">
    <property type="entry name" value="SusG-like_C"/>
</dbReference>
<keyword evidence="6" id="KW-1185">Reference proteome</keyword>
<dbReference type="SUPFAM" id="SSF51011">
    <property type="entry name" value="Glycosyl hydrolase domain"/>
    <property type="match status" value="1"/>
</dbReference>
<comment type="caution">
    <text evidence="5">The sequence shown here is derived from an EMBL/GenBank/DDBJ whole genome shotgun (WGS) entry which is preliminary data.</text>
</comment>
<dbReference type="Gene3D" id="3.20.20.80">
    <property type="entry name" value="Glycosidases"/>
    <property type="match status" value="1"/>
</dbReference>
<evidence type="ECO:0000313" key="5">
    <source>
        <dbReference type="EMBL" id="GAA3962202.1"/>
    </source>
</evidence>
<dbReference type="InterPro" id="IPR045857">
    <property type="entry name" value="O16G_dom_2"/>
</dbReference>
<feature type="domain" description="Glycosyl hydrolase family 13 catalytic" evidence="4">
    <location>
        <begin position="85"/>
        <end position="484"/>
    </location>
</feature>
<dbReference type="PANTHER" id="PTHR10357:SF178">
    <property type="entry name" value="OLIGO-1,6-GLUCOSIDASE 3-RELATED"/>
    <property type="match status" value="1"/>
</dbReference>
<name>A0ABP7PA28_9SPHI</name>
<dbReference type="SMART" id="SM00642">
    <property type="entry name" value="Aamy"/>
    <property type="match status" value="1"/>
</dbReference>
<organism evidence="5 6">
    <name type="scientific">Pedobacter ginsengiterrae</name>
    <dbReference type="NCBI Taxonomy" id="871696"/>
    <lineage>
        <taxon>Bacteria</taxon>
        <taxon>Pseudomonadati</taxon>
        <taxon>Bacteroidota</taxon>
        <taxon>Sphingobacteriia</taxon>
        <taxon>Sphingobacteriales</taxon>
        <taxon>Sphingobacteriaceae</taxon>
        <taxon>Pedobacter</taxon>
    </lineage>
</organism>
<dbReference type="SUPFAM" id="SSF51445">
    <property type="entry name" value="(Trans)glycosidases"/>
    <property type="match status" value="1"/>
</dbReference>
<accession>A0ABP7PA28</accession>
<dbReference type="EMBL" id="BAABAK010000005">
    <property type="protein sequence ID" value="GAA3962202.1"/>
    <property type="molecule type" value="Genomic_DNA"/>
</dbReference>
<evidence type="ECO:0000256" key="3">
    <source>
        <dbReference type="ARBA" id="ARBA00023295"/>
    </source>
</evidence>
<keyword evidence="3" id="KW-0326">Glycosidase</keyword>
<sequence length="623" mass="72613">MFLTKLIRVIMSKIERKKYSHSPIFLTNGKTSIFRRPQVSKHFNHVKGFLLFTLLFIASFGYAQKDSDFKTVKNRTWWKEAVVYQIYPRSFKDSDGDGVGDLKGIISKLDYIKSLGVDAVWLNPIFSSPNDDNGYDISDYRNIMKEFGTMQDFDKLLAGLHERKIKLVLDMVLNHSSDEHEWFKQSKSSRTNPYRDYYHWWPAEKGTPKPRYSFFDVNNDAWKFDKTTNAYYLHYFSQKQPDLNWENEKLRNEVYDMMKFWLDKGIDGLRMDAFQYVSKDTTWQKYVEGYEKNIIKYYGMGPNLHTYLKEMNKTVVSKYNVMTVAEGAGSTLEDAHSLVDEDRNELNMAYHFEVMDVGNDPKGYKLTDLKRVFTKWETSFADKGWLAVFLANHDVPRMVSKYGNDSEQFRAASSKLLTTLIMTMRGTPFYFNGDELGMSNIKFDKIEDYKDIATINAYKNHVAKGENVTAFMEQQKFISRDNTRTPFQWNSSENAGFTTGKPWIKINQNYKAVNVTTEAVDPNSVLSYFKKIVALRKNSAALIYGTYKVYDINNPEVYCYTRSEGNEKVLVILNFSTKKINYKIDKNINTNASKLLISNYNKAAITANRINLLPWQSVIYKLK</sequence>
<dbReference type="PANTHER" id="PTHR10357">
    <property type="entry name" value="ALPHA-AMYLASE FAMILY MEMBER"/>
    <property type="match status" value="1"/>
</dbReference>
<dbReference type="InterPro" id="IPR006047">
    <property type="entry name" value="GH13_cat_dom"/>
</dbReference>
<comment type="similarity">
    <text evidence="1">Belongs to the glycosyl hydrolase 13 family.</text>
</comment>
<dbReference type="Gene3D" id="2.60.40.1180">
    <property type="entry name" value="Golgi alpha-mannosidase II"/>
    <property type="match status" value="1"/>
</dbReference>
<evidence type="ECO:0000256" key="2">
    <source>
        <dbReference type="ARBA" id="ARBA00022801"/>
    </source>
</evidence>